<dbReference type="RefSeq" id="WP_128500482.1">
    <property type="nucleotide sequence ID" value="NZ_CP035107.1"/>
</dbReference>
<accession>A0A3R6AT12</accession>
<proteinExistence type="predicted"/>
<evidence type="ECO:0000256" key="1">
    <source>
        <dbReference type="SAM" id="SignalP"/>
    </source>
</evidence>
<evidence type="ECO:0000313" key="3">
    <source>
        <dbReference type="Proteomes" id="UP000287701"/>
    </source>
</evidence>
<feature type="chain" id="PRO_5018691824" description="Outer membrane protein beta-barrel domain-containing protein" evidence="1">
    <location>
        <begin position="21"/>
        <end position="200"/>
    </location>
</feature>
<evidence type="ECO:0008006" key="4">
    <source>
        <dbReference type="Google" id="ProtNLM"/>
    </source>
</evidence>
<reference evidence="2 3" key="1">
    <citation type="submission" date="2019-01" db="EMBL/GenBank/DDBJ databases">
        <title>Whole Genome of Ornithobacterium rhinotracheale FARPER-174b.</title>
        <authorList>
            <person name="Tataje-Lavanda L.A."/>
            <person name="Montalvan A."/>
            <person name="Montesinos R."/>
            <person name="Zimic M."/>
            <person name="Fernandez-Sanchez M."/>
            <person name="Fernandez-Diaz M."/>
        </authorList>
    </citation>
    <scope>NUCLEOTIDE SEQUENCE [LARGE SCALE GENOMIC DNA]</scope>
    <source>
        <strain evidence="2 3">FARPER-174b</strain>
    </source>
</reference>
<dbReference type="AlphaFoldDB" id="A0A3R6AT12"/>
<dbReference type="Proteomes" id="UP000287701">
    <property type="component" value="Chromosome"/>
</dbReference>
<dbReference type="OrthoDB" id="947434at2"/>
<dbReference type="SUPFAM" id="SSF56925">
    <property type="entry name" value="OMPA-like"/>
    <property type="match status" value="1"/>
</dbReference>
<feature type="signal peptide" evidence="1">
    <location>
        <begin position="1"/>
        <end position="20"/>
    </location>
</feature>
<dbReference type="InterPro" id="IPR011250">
    <property type="entry name" value="OMP/PagP_B-barrel"/>
</dbReference>
<gene>
    <name evidence="2" type="ORF">EQP59_00620</name>
</gene>
<dbReference type="EMBL" id="CP035107">
    <property type="protein sequence ID" value="QAR29968.1"/>
    <property type="molecule type" value="Genomic_DNA"/>
</dbReference>
<organism evidence="2 3">
    <name type="scientific">Ornithobacterium rhinotracheale</name>
    <dbReference type="NCBI Taxonomy" id="28251"/>
    <lineage>
        <taxon>Bacteria</taxon>
        <taxon>Pseudomonadati</taxon>
        <taxon>Bacteroidota</taxon>
        <taxon>Flavobacteriia</taxon>
        <taxon>Flavobacteriales</taxon>
        <taxon>Weeksellaceae</taxon>
        <taxon>Ornithobacterium</taxon>
    </lineage>
</organism>
<protein>
    <recommendedName>
        <fullName evidence="4">Outer membrane protein beta-barrel domain-containing protein</fullName>
    </recommendedName>
</protein>
<keyword evidence="1" id="KW-0732">Signal</keyword>
<name>A0A3R6AT12_ORNRH</name>
<evidence type="ECO:0000313" key="2">
    <source>
        <dbReference type="EMBL" id="QAR29968.1"/>
    </source>
</evidence>
<sequence>MRNKILCFSFLLLIGATCKAQFYWLSTNSFKINALGGYGQFVGGNAFSQTYEGLGSWGLEAEMEMPFWEKLSIGVLYHKSYTSPKTGKFFGNFSSARLHSVGVFASYSFRLKKRFSFTPKIGISDFLLKNKFNDYSQNFNGTEYWVAPEIEYKITDEFGVLGRTTFSHIHTQVKTDEEILNDYKNPKKYSVQLGLRFFLN</sequence>